<dbReference type="EMBL" id="BMAW01098781">
    <property type="protein sequence ID" value="GFS86537.1"/>
    <property type="molecule type" value="Genomic_DNA"/>
</dbReference>
<dbReference type="AlphaFoldDB" id="A0A8X6MZV4"/>
<accession>A0A8X6MZV4</accession>
<evidence type="ECO:0000313" key="2">
    <source>
        <dbReference type="Proteomes" id="UP000887013"/>
    </source>
</evidence>
<organism evidence="1 2">
    <name type="scientific">Nephila pilipes</name>
    <name type="common">Giant wood spider</name>
    <name type="synonym">Nephila maculata</name>
    <dbReference type="NCBI Taxonomy" id="299642"/>
    <lineage>
        <taxon>Eukaryota</taxon>
        <taxon>Metazoa</taxon>
        <taxon>Ecdysozoa</taxon>
        <taxon>Arthropoda</taxon>
        <taxon>Chelicerata</taxon>
        <taxon>Arachnida</taxon>
        <taxon>Araneae</taxon>
        <taxon>Araneomorphae</taxon>
        <taxon>Entelegynae</taxon>
        <taxon>Araneoidea</taxon>
        <taxon>Nephilidae</taxon>
        <taxon>Nephila</taxon>
    </lineage>
</organism>
<protein>
    <submittedName>
        <fullName evidence="1">Uncharacterized protein</fullName>
    </submittedName>
</protein>
<name>A0A8X6MZV4_NEPPI</name>
<comment type="caution">
    <text evidence="1">The sequence shown here is derived from an EMBL/GenBank/DDBJ whole genome shotgun (WGS) entry which is preliminary data.</text>
</comment>
<sequence>MTGLTRKRQLSMVSWSIQHHLVASSRARAISGKVLLRDRLSGRSECFTICQYLYYVSLGIDYFEVVEDLDQEDLEELNRLAWRCSWLIMCDFHKIYEIKTIIDVVDPKTVYFVLDELRKIYPEKSDDVSDEDVFQDDFWHKKAEGIACSLTQEEKDRASALNITDYMMEKCEEIEGEEISEECQKLTDATEKNKDVMEKYKEQCMEVIAKEEEEELNPVPMM</sequence>
<reference evidence="1" key="1">
    <citation type="submission" date="2020-08" db="EMBL/GenBank/DDBJ databases">
        <title>Multicomponent nature underlies the extraordinary mechanical properties of spider dragline silk.</title>
        <authorList>
            <person name="Kono N."/>
            <person name="Nakamura H."/>
            <person name="Mori M."/>
            <person name="Yoshida Y."/>
            <person name="Ohtoshi R."/>
            <person name="Malay A.D."/>
            <person name="Moran D.A.P."/>
            <person name="Tomita M."/>
            <person name="Numata K."/>
            <person name="Arakawa K."/>
        </authorList>
    </citation>
    <scope>NUCLEOTIDE SEQUENCE</scope>
</reference>
<proteinExistence type="predicted"/>
<keyword evidence="2" id="KW-1185">Reference proteome</keyword>
<evidence type="ECO:0000313" key="1">
    <source>
        <dbReference type="EMBL" id="GFS86537.1"/>
    </source>
</evidence>
<dbReference type="Proteomes" id="UP000887013">
    <property type="component" value="Unassembled WGS sequence"/>
</dbReference>
<gene>
    <name evidence="1" type="primary">NCL1_42064</name>
    <name evidence="1" type="ORF">NPIL_521891</name>
</gene>
<dbReference type="OrthoDB" id="6430390at2759"/>